<evidence type="ECO:0000313" key="11">
    <source>
        <dbReference type="EMBL" id="PWK94120.1"/>
    </source>
</evidence>
<evidence type="ECO:0000313" key="6">
    <source>
        <dbReference type="EMBL" id="PWK92219.1"/>
    </source>
</evidence>
<dbReference type="EMBL" id="QGHD01000049">
    <property type="protein sequence ID" value="PWK85705.1"/>
    <property type="molecule type" value="Genomic_DNA"/>
</dbReference>
<evidence type="ECO:0000313" key="14">
    <source>
        <dbReference type="EMBL" id="PWL03710.1"/>
    </source>
</evidence>
<dbReference type="EMBL" id="QGHD01000036">
    <property type="protein sequence ID" value="PWK92268.1"/>
    <property type="molecule type" value="Genomic_DNA"/>
</dbReference>
<evidence type="ECO:0000313" key="9">
    <source>
        <dbReference type="EMBL" id="PWK93206.1"/>
    </source>
</evidence>
<dbReference type="EMBL" id="QGHD01000023">
    <property type="protein sequence ID" value="PWK94158.1"/>
    <property type="molecule type" value="Genomic_DNA"/>
</dbReference>
<dbReference type="EMBL" id="QGHD01000058">
    <property type="protein sequence ID" value="PWK83466.1"/>
    <property type="molecule type" value="Genomic_DNA"/>
</dbReference>
<evidence type="ECO:0000313" key="8">
    <source>
        <dbReference type="EMBL" id="PWK93131.1"/>
    </source>
</evidence>
<feature type="non-terminal residue" evidence="8">
    <location>
        <position position="29"/>
    </location>
</feature>
<name>A0ABX5LI60_9BACT</name>
<dbReference type="EMBL" id="QGHD01000023">
    <property type="protein sequence ID" value="PWK94120.1"/>
    <property type="molecule type" value="Genomic_DNA"/>
</dbReference>
<evidence type="ECO:0000313" key="13">
    <source>
        <dbReference type="EMBL" id="PWL01997.1"/>
    </source>
</evidence>
<proteinExistence type="predicted"/>
<evidence type="ECO:0000313" key="4">
    <source>
        <dbReference type="EMBL" id="PWK86839.1"/>
    </source>
</evidence>
<evidence type="ECO:0000313" key="15">
    <source>
        <dbReference type="Proteomes" id="UP000245523"/>
    </source>
</evidence>
<evidence type="ECO:0000313" key="2">
    <source>
        <dbReference type="EMBL" id="PWK85705.1"/>
    </source>
</evidence>
<sequence length="29" mass="3272">MTHEEYKEMIKKAASQFKTGKPIFGKDGA</sequence>
<dbReference type="EMBL" id="QGHD01000029">
    <property type="protein sequence ID" value="PWK93233.1"/>
    <property type="molecule type" value="Genomic_DNA"/>
</dbReference>
<keyword evidence="15" id="KW-1185">Reference proteome</keyword>
<gene>
    <name evidence="14" type="ORF">B0H50_1031</name>
    <name evidence="13" type="ORF">B0H50_10986</name>
    <name evidence="11" type="ORF">B0H50_1231</name>
    <name evidence="12" type="ORF">B0H50_12339</name>
    <name evidence="10" type="ORF">B0H50_1291</name>
    <name evidence="9" type="ORF">B0H50_13031</name>
    <name evidence="8" type="ORF">B0H50_1311</name>
    <name evidence="7" type="ORF">B0H50_13619</name>
    <name evidence="6" type="ORF">B0H50_1381</name>
    <name evidence="5" type="ORF">B0H50_14024</name>
    <name evidence="4" type="ORF">B0H50_1464</name>
    <name evidence="3" type="ORF">B0H50_1481</name>
    <name evidence="2" type="ORF">B0H50_1494</name>
    <name evidence="1" type="ORF">B0H50_1581</name>
</gene>
<dbReference type="EMBL" id="QGHD01000003">
    <property type="protein sequence ID" value="PWL03710.1"/>
    <property type="molecule type" value="Genomic_DNA"/>
</dbReference>
<dbReference type="EMBL" id="QGHD01000038">
    <property type="protein sequence ID" value="PWK92219.1"/>
    <property type="molecule type" value="Genomic_DNA"/>
</dbReference>
<evidence type="ECO:0000313" key="10">
    <source>
        <dbReference type="EMBL" id="PWK93233.1"/>
    </source>
</evidence>
<evidence type="ECO:0000313" key="7">
    <source>
        <dbReference type="EMBL" id="PWK92268.1"/>
    </source>
</evidence>
<protein>
    <submittedName>
        <fullName evidence="8">Uncharacterized protein</fullName>
    </submittedName>
</protein>
<comment type="caution">
    <text evidence="8">The sequence shown here is derived from an EMBL/GenBank/DDBJ whole genome shotgun (WGS) entry which is preliminary data.</text>
</comment>
<accession>A0ABX5LI60</accession>
<evidence type="ECO:0000313" key="1">
    <source>
        <dbReference type="EMBL" id="PWK83466.1"/>
    </source>
</evidence>
<organism evidence="8 15">
    <name type="scientific">Hallerella porci</name>
    <dbReference type="NCBI Taxonomy" id="1945871"/>
    <lineage>
        <taxon>Bacteria</taxon>
        <taxon>Pseudomonadati</taxon>
        <taxon>Fibrobacterota</taxon>
        <taxon>Fibrobacteria</taxon>
        <taxon>Fibrobacterales</taxon>
        <taxon>Fibrobacteraceae</taxon>
        <taxon>Hallerella</taxon>
    </lineage>
</organism>
<dbReference type="EMBL" id="QGHD01000009">
    <property type="protein sequence ID" value="PWL01997.1"/>
    <property type="molecule type" value="Genomic_DNA"/>
</dbReference>
<evidence type="ECO:0000313" key="12">
    <source>
        <dbReference type="EMBL" id="PWK94158.1"/>
    </source>
</evidence>
<dbReference type="EMBL" id="QGHD01000046">
    <property type="protein sequence ID" value="PWK86839.1"/>
    <property type="molecule type" value="Genomic_DNA"/>
</dbReference>
<reference evidence="8 15" key="1">
    <citation type="submission" date="2018-05" db="EMBL/GenBank/DDBJ databases">
        <title>Animal gut microbial communities from fecal samples from Wisconsin, USA.</title>
        <authorList>
            <person name="Neumann A."/>
        </authorList>
    </citation>
    <scope>NUCLEOTIDE SEQUENCE [LARGE SCALE GENOMIC DNA]</scope>
    <source>
        <strain evidence="8 15">UWS4</strain>
    </source>
</reference>
<evidence type="ECO:0000313" key="3">
    <source>
        <dbReference type="EMBL" id="PWK85954.1"/>
    </source>
</evidence>
<dbReference type="EMBL" id="QGHD01000030">
    <property type="protein sequence ID" value="PWK93206.1"/>
    <property type="molecule type" value="Genomic_DNA"/>
</dbReference>
<dbReference type="EMBL" id="QGHD01000040">
    <property type="protein sequence ID" value="PWK89992.1"/>
    <property type="molecule type" value="Genomic_DNA"/>
</dbReference>
<dbReference type="EMBL" id="QGHD01000048">
    <property type="protein sequence ID" value="PWK85954.1"/>
    <property type="molecule type" value="Genomic_DNA"/>
</dbReference>
<evidence type="ECO:0000313" key="5">
    <source>
        <dbReference type="EMBL" id="PWK89992.1"/>
    </source>
</evidence>
<dbReference type="Proteomes" id="UP000245523">
    <property type="component" value="Unassembled WGS sequence"/>
</dbReference>
<dbReference type="EMBL" id="QGHD01000031">
    <property type="protein sequence ID" value="PWK93131.1"/>
    <property type="molecule type" value="Genomic_DNA"/>
</dbReference>